<dbReference type="EMBL" id="JXLC01000006">
    <property type="protein sequence ID" value="OJG92456.1"/>
    <property type="molecule type" value="Genomic_DNA"/>
</dbReference>
<gene>
    <name evidence="1" type="ORF">RV15_GL003249</name>
</gene>
<dbReference type="AlphaFoldDB" id="A0AA91GFS4"/>
<organism evidence="1 2">
    <name type="scientific">Enterococcus silesiacus</name>
    <dbReference type="NCBI Taxonomy" id="332949"/>
    <lineage>
        <taxon>Bacteria</taxon>
        <taxon>Bacillati</taxon>
        <taxon>Bacillota</taxon>
        <taxon>Bacilli</taxon>
        <taxon>Lactobacillales</taxon>
        <taxon>Enterococcaceae</taxon>
        <taxon>Enterococcus</taxon>
    </lineage>
</organism>
<accession>A0AA91GFS4</accession>
<protein>
    <submittedName>
        <fullName evidence="1">Uncharacterized protein</fullName>
    </submittedName>
</protein>
<evidence type="ECO:0000313" key="2">
    <source>
        <dbReference type="Proteomes" id="UP000183039"/>
    </source>
</evidence>
<evidence type="ECO:0000313" key="1">
    <source>
        <dbReference type="EMBL" id="OJG92456.1"/>
    </source>
</evidence>
<dbReference type="Proteomes" id="UP000183039">
    <property type="component" value="Unassembled WGS sequence"/>
</dbReference>
<sequence length="39" mass="4549">MFSYFSVRTERACSAFLIENDFHSYLLVYAKILGKAIPF</sequence>
<comment type="caution">
    <text evidence="1">The sequence shown here is derived from an EMBL/GenBank/DDBJ whole genome shotgun (WGS) entry which is preliminary data.</text>
</comment>
<proteinExistence type="predicted"/>
<name>A0AA91GFS4_9ENTE</name>
<reference evidence="1 2" key="1">
    <citation type="submission" date="2014-12" db="EMBL/GenBank/DDBJ databases">
        <title>Draft genome sequences of 29 type strains of Enterococci.</title>
        <authorList>
            <person name="Zhong Z."/>
            <person name="Sun Z."/>
            <person name="Liu W."/>
            <person name="Zhang W."/>
            <person name="Zhang H."/>
        </authorList>
    </citation>
    <scope>NUCLEOTIDE SEQUENCE [LARGE SCALE GENOMIC DNA]</scope>
    <source>
        <strain evidence="1 2">DSM 22801</strain>
    </source>
</reference>